<dbReference type="Pfam" id="PF13439">
    <property type="entry name" value="Glyco_transf_4"/>
    <property type="match status" value="1"/>
</dbReference>
<dbReference type="RefSeq" id="WP_343896833.1">
    <property type="nucleotide sequence ID" value="NZ_BAAAFZ010000060.1"/>
</dbReference>
<comment type="caution">
    <text evidence="2">The sequence shown here is derived from an EMBL/GenBank/DDBJ whole genome shotgun (WGS) entry which is preliminary data.</text>
</comment>
<dbReference type="SUPFAM" id="SSF53756">
    <property type="entry name" value="UDP-Glycosyltransferase/glycogen phosphorylase"/>
    <property type="match status" value="1"/>
</dbReference>
<dbReference type="PANTHER" id="PTHR12526:SF638">
    <property type="entry name" value="SPORE COAT PROTEIN SA"/>
    <property type="match status" value="1"/>
</dbReference>
<organism evidence="2 3">
    <name type="scientific">Craurococcus roseus</name>
    <dbReference type="NCBI Taxonomy" id="77585"/>
    <lineage>
        <taxon>Bacteria</taxon>
        <taxon>Pseudomonadati</taxon>
        <taxon>Pseudomonadota</taxon>
        <taxon>Alphaproteobacteria</taxon>
        <taxon>Acetobacterales</taxon>
        <taxon>Acetobacteraceae</taxon>
        <taxon>Craurococcus</taxon>
    </lineage>
</organism>
<dbReference type="EMBL" id="BAAAFZ010000060">
    <property type="protein sequence ID" value="GAA0595014.1"/>
    <property type="molecule type" value="Genomic_DNA"/>
</dbReference>
<name>A0ABP3QQY4_9PROT</name>
<dbReference type="Proteomes" id="UP001501588">
    <property type="component" value="Unassembled WGS sequence"/>
</dbReference>
<dbReference type="Pfam" id="PF13692">
    <property type="entry name" value="Glyco_trans_1_4"/>
    <property type="match status" value="1"/>
</dbReference>
<feature type="domain" description="Glycosyltransferase subfamily 4-like N-terminal" evidence="1">
    <location>
        <begin position="16"/>
        <end position="219"/>
    </location>
</feature>
<evidence type="ECO:0000259" key="1">
    <source>
        <dbReference type="Pfam" id="PF13439"/>
    </source>
</evidence>
<dbReference type="CDD" id="cd03823">
    <property type="entry name" value="GT4_ExpE7-like"/>
    <property type="match status" value="1"/>
</dbReference>
<sequence length="430" mass="46754">MRILHLCHNHPDLQPGGSEVLARGLFRELRDRHGAEGLFLAAVTAAHRQRRPGTLLQAVGGAADEMLVWLGHFDRFALSQPDTYGLAATLAPLVASVDPDIVHFHHLLQFGAEAVDAIRRAAPRARLVFTAHDFFPICPQEGQLLTTDGRLCRGPSPDACRRCFPGKPAEDFVMRDLQMRDVLSDFDRILLPSEFARGRYLAAGYPAERLALMPNGIACDGPAAPRRRPAAPDGRRDRFGFFGHINRFKGGMVLLEASRILSEDGTAHRLTLHGGTAYQPDAFLERFNAALEAAPMARHHGPYTGADLGGLMAEVDWVVVPSVWWENAPLVILEAFRHGRPVICGNAGGMAEMVRDGMDGLHAPIGDPAGLAAVLRRAAERPELWDRLASGILPPKTIAQVAEDHISLYQELLDRSVPGSRAPAEAAVAA</sequence>
<dbReference type="InterPro" id="IPR028098">
    <property type="entry name" value="Glyco_trans_4-like_N"/>
</dbReference>
<keyword evidence="3" id="KW-1185">Reference proteome</keyword>
<evidence type="ECO:0000313" key="3">
    <source>
        <dbReference type="Proteomes" id="UP001501588"/>
    </source>
</evidence>
<evidence type="ECO:0000313" key="2">
    <source>
        <dbReference type="EMBL" id="GAA0595014.1"/>
    </source>
</evidence>
<accession>A0ABP3QQY4</accession>
<dbReference type="PANTHER" id="PTHR12526">
    <property type="entry name" value="GLYCOSYLTRANSFERASE"/>
    <property type="match status" value="1"/>
</dbReference>
<reference evidence="3" key="1">
    <citation type="journal article" date="2019" name="Int. J. Syst. Evol. Microbiol.">
        <title>The Global Catalogue of Microorganisms (GCM) 10K type strain sequencing project: providing services to taxonomists for standard genome sequencing and annotation.</title>
        <authorList>
            <consortium name="The Broad Institute Genomics Platform"/>
            <consortium name="The Broad Institute Genome Sequencing Center for Infectious Disease"/>
            <person name="Wu L."/>
            <person name="Ma J."/>
        </authorList>
    </citation>
    <scope>NUCLEOTIDE SEQUENCE [LARGE SCALE GENOMIC DNA]</scope>
    <source>
        <strain evidence="3">JCM 9933</strain>
    </source>
</reference>
<proteinExistence type="predicted"/>
<protein>
    <submittedName>
        <fullName evidence="2">Glycosyltransferase family 4 protein</fullName>
    </submittedName>
</protein>
<dbReference type="Gene3D" id="3.40.50.2000">
    <property type="entry name" value="Glycogen Phosphorylase B"/>
    <property type="match status" value="2"/>
</dbReference>
<gene>
    <name evidence="2" type="ORF">GCM10009416_36620</name>
</gene>